<dbReference type="Proteomes" id="UP000625033">
    <property type="component" value="Unassembled WGS sequence"/>
</dbReference>
<gene>
    <name evidence="2" type="ORF">IW252_000771</name>
</gene>
<dbReference type="PANTHER" id="PTHR37163">
    <property type="entry name" value="CONSERVED PROTEIN"/>
    <property type="match status" value="1"/>
</dbReference>
<keyword evidence="3" id="KW-1185">Reference proteome</keyword>
<evidence type="ECO:0000313" key="2">
    <source>
        <dbReference type="EMBL" id="MBG6084004.1"/>
    </source>
</evidence>
<evidence type="ECO:0000313" key="3">
    <source>
        <dbReference type="Proteomes" id="UP000625033"/>
    </source>
</evidence>
<dbReference type="AlphaFoldDB" id="A0A931GL04"/>
<dbReference type="PANTHER" id="PTHR37163:SF1">
    <property type="entry name" value="DUF501 DOMAIN-CONTAINING PROTEIN"/>
    <property type="match status" value="1"/>
</dbReference>
<comment type="caution">
    <text evidence="2">The sequence shown here is derived from an EMBL/GenBank/DDBJ whole genome shotgun (WGS) entry which is preliminary data.</text>
</comment>
<feature type="region of interest" description="Disordered" evidence="1">
    <location>
        <begin position="1"/>
        <end position="33"/>
    </location>
</feature>
<dbReference type="Pfam" id="PF04417">
    <property type="entry name" value="DUF501"/>
    <property type="match status" value="1"/>
</dbReference>
<feature type="compositionally biased region" description="Low complexity" evidence="1">
    <location>
        <begin position="238"/>
        <end position="249"/>
    </location>
</feature>
<dbReference type="EMBL" id="JADOTZ010000001">
    <property type="protein sequence ID" value="MBG6084004.1"/>
    <property type="molecule type" value="Genomic_DNA"/>
</dbReference>
<protein>
    <recommendedName>
        <fullName evidence="4">DUF501 domain-containing protein</fullName>
    </recommendedName>
</protein>
<evidence type="ECO:0008006" key="4">
    <source>
        <dbReference type="Google" id="ProtNLM"/>
    </source>
</evidence>
<feature type="region of interest" description="Disordered" evidence="1">
    <location>
        <begin position="197"/>
        <end position="256"/>
    </location>
</feature>
<accession>A0A931GL04</accession>
<evidence type="ECO:0000256" key="1">
    <source>
        <dbReference type="SAM" id="MobiDB-lite"/>
    </source>
</evidence>
<feature type="compositionally biased region" description="Basic and acidic residues" evidence="1">
    <location>
        <begin position="208"/>
        <end position="226"/>
    </location>
</feature>
<dbReference type="InterPro" id="IPR007511">
    <property type="entry name" value="DUF501"/>
</dbReference>
<reference evidence="2" key="1">
    <citation type="submission" date="2020-11" db="EMBL/GenBank/DDBJ databases">
        <title>Sequencing the genomes of 1000 actinobacteria strains.</title>
        <authorList>
            <person name="Klenk H.-P."/>
        </authorList>
    </citation>
    <scope>NUCLEOTIDE SEQUENCE</scope>
    <source>
        <strain evidence="2">DSM 26152</strain>
    </source>
</reference>
<name>A0A931GL04_9MICC</name>
<sequence length="256" mass="27153">MPQQPSHPHPAERHESLDAAARVPSPEDLDTLSRQLGRPVRDVVEIGARCVCGNPLVATTAPRLSSGIPFPTTFYLTHPVITAAVSRLEAGGLMTEMTQRLEEDESLAAAYRAAHEDYLAARDAIGSRTGVGEVPEIAGVTAGGMPHRVKCLHVLVGHSLAAGPGVNPLGDEALAGIAEWWTADRCYCHGAWDVTGEAPSRDRSRHVKTQEQQDAEAKKRDRAEARRRAHTGDTSPTGQAGAEADGAGENPSARSA</sequence>
<proteinExistence type="predicted"/>
<organism evidence="2 3">
    <name type="scientific">Zhihengliuella flava</name>
    <dbReference type="NCBI Taxonomy" id="1285193"/>
    <lineage>
        <taxon>Bacteria</taxon>
        <taxon>Bacillati</taxon>
        <taxon>Actinomycetota</taxon>
        <taxon>Actinomycetes</taxon>
        <taxon>Micrococcales</taxon>
        <taxon>Micrococcaceae</taxon>
        <taxon>Zhihengliuella</taxon>
    </lineage>
</organism>